<evidence type="ECO:0000256" key="2">
    <source>
        <dbReference type="ARBA" id="ARBA00023127"/>
    </source>
</evidence>
<dbReference type="PANTHER" id="PTHR10026">
    <property type="entry name" value="CYCLIN"/>
    <property type="match status" value="1"/>
</dbReference>
<dbReference type="InterPro" id="IPR043198">
    <property type="entry name" value="Cyclin/Ssn8"/>
</dbReference>
<dbReference type="AlphaFoldDB" id="A0AAD4NBG2"/>
<feature type="domain" description="Cyclin-like" evidence="4">
    <location>
        <begin position="171"/>
        <end position="262"/>
    </location>
</feature>
<dbReference type="CDD" id="cd20514">
    <property type="entry name" value="CYCLIN_CCNC_rpt2"/>
    <property type="match status" value="1"/>
</dbReference>
<comment type="similarity">
    <text evidence="1">Belongs to the cyclin family. Cyclin C subfamily.</text>
</comment>
<keyword evidence="2 3" id="KW-0195">Cyclin</keyword>
<evidence type="ECO:0000256" key="3">
    <source>
        <dbReference type="RuleBase" id="RU000383"/>
    </source>
</evidence>
<evidence type="ECO:0000256" key="1">
    <source>
        <dbReference type="ARBA" id="ARBA00008638"/>
    </source>
</evidence>
<dbReference type="CDD" id="cd20513">
    <property type="entry name" value="CYCLIN_CCNC_rpt1"/>
    <property type="match status" value="1"/>
</dbReference>
<dbReference type="GO" id="GO:0016538">
    <property type="term" value="F:cyclin-dependent protein serine/threonine kinase regulator activity"/>
    <property type="evidence" value="ECO:0007669"/>
    <property type="project" value="InterPro"/>
</dbReference>
<dbReference type="InterPro" id="IPR006671">
    <property type="entry name" value="Cyclin_N"/>
</dbReference>
<evidence type="ECO:0000259" key="4">
    <source>
        <dbReference type="SMART" id="SM00385"/>
    </source>
</evidence>
<dbReference type="InterPro" id="IPR036915">
    <property type="entry name" value="Cyclin-like_sf"/>
</dbReference>
<feature type="domain" description="Cyclin-like" evidence="4">
    <location>
        <begin position="46"/>
        <end position="158"/>
    </location>
</feature>
<keyword evidence="6" id="KW-1185">Reference proteome</keyword>
<proteinExistence type="inferred from homology"/>
<reference evidence="5" key="1">
    <citation type="submission" date="2022-01" db="EMBL/GenBank/DDBJ databases">
        <title>Genome Sequence Resource for Two Populations of Ditylenchus destructor, the Migratory Endoparasitic Phytonematode.</title>
        <authorList>
            <person name="Zhang H."/>
            <person name="Lin R."/>
            <person name="Xie B."/>
        </authorList>
    </citation>
    <scope>NUCLEOTIDE SEQUENCE</scope>
    <source>
        <strain evidence="5">BazhouSP</strain>
    </source>
</reference>
<organism evidence="5 6">
    <name type="scientific">Ditylenchus destructor</name>
    <dbReference type="NCBI Taxonomy" id="166010"/>
    <lineage>
        <taxon>Eukaryota</taxon>
        <taxon>Metazoa</taxon>
        <taxon>Ecdysozoa</taxon>
        <taxon>Nematoda</taxon>
        <taxon>Chromadorea</taxon>
        <taxon>Rhabditida</taxon>
        <taxon>Tylenchina</taxon>
        <taxon>Tylenchomorpha</taxon>
        <taxon>Sphaerularioidea</taxon>
        <taxon>Anguinidae</taxon>
        <taxon>Anguininae</taxon>
        <taxon>Ditylenchus</taxon>
    </lineage>
</organism>
<sequence length="306" mass="35451">MAANFWKSSHYEQWLLVKHDLLRERSRDLKIFSEEDYQKLMIFFVNFIQTIGQNLSDKPQAGNKAQSSIRMQVIATACVYFRRFYARQSFQDVDPFLLAPTSIWLASKVEETGALLRHSDVNKLINATQNALKKWPCLNQDLVIRSEMLHEAEFCLLEILDCCLIVYHPYRPLNQITQEMKASGLTRTDEIYQDAWRICNDSLRSDVPLLYAPHQISIASIMAASVMNSREADEQLKSWLSEMAVDFEKITEIQQMIFDMYRIWRSFDESASGIQLVELLTKIPRPQAHISNSLQHKQPLSGVNIA</sequence>
<dbReference type="Proteomes" id="UP001201812">
    <property type="component" value="Unassembled WGS sequence"/>
</dbReference>
<evidence type="ECO:0000313" key="6">
    <source>
        <dbReference type="Proteomes" id="UP001201812"/>
    </source>
</evidence>
<dbReference type="PIRSF" id="PIRSF028758">
    <property type="entry name" value="Cyclin, C/H/G types"/>
    <property type="match status" value="1"/>
</dbReference>
<gene>
    <name evidence="5" type="ORF">DdX_06675</name>
</gene>
<evidence type="ECO:0000313" key="5">
    <source>
        <dbReference type="EMBL" id="KAI1718255.1"/>
    </source>
</evidence>
<comment type="caution">
    <text evidence="5">The sequence shown here is derived from an EMBL/GenBank/DDBJ whole genome shotgun (WGS) entry which is preliminary data.</text>
</comment>
<dbReference type="GO" id="GO:0006357">
    <property type="term" value="P:regulation of transcription by RNA polymerase II"/>
    <property type="evidence" value="ECO:0007669"/>
    <property type="project" value="InterPro"/>
</dbReference>
<dbReference type="Pfam" id="PF00134">
    <property type="entry name" value="Cyclin_N"/>
    <property type="match status" value="1"/>
</dbReference>
<protein>
    <submittedName>
        <fullName evidence="5">Cyclin-C</fullName>
    </submittedName>
</protein>
<dbReference type="Pfam" id="PF16899">
    <property type="entry name" value="Cyclin_C_2"/>
    <property type="match status" value="1"/>
</dbReference>
<dbReference type="SMART" id="SM00385">
    <property type="entry name" value="CYCLIN"/>
    <property type="match status" value="2"/>
</dbReference>
<dbReference type="InterPro" id="IPR031658">
    <property type="entry name" value="Cyclin_C_2"/>
</dbReference>
<accession>A0AAD4NBG2</accession>
<dbReference type="InterPro" id="IPR013763">
    <property type="entry name" value="Cyclin-like_dom"/>
</dbReference>
<dbReference type="EMBL" id="JAKKPZ010000008">
    <property type="protein sequence ID" value="KAI1718255.1"/>
    <property type="molecule type" value="Genomic_DNA"/>
</dbReference>
<dbReference type="Gene3D" id="1.10.472.10">
    <property type="entry name" value="Cyclin-like"/>
    <property type="match status" value="2"/>
</dbReference>
<dbReference type="SUPFAM" id="SSF47954">
    <property type="entry name" value="Cyclin-like"/>
    <property type="match status" value="2"/>
</dbReference>
<name>A0AAD4NBG2_9BILA</name>